<dbReference type="EMBL" id="LPNL01000002">
    <property type="protein sequence ID" value="OEJ91583.1"/>
    <property type="molecule type" value="Genomic_DNA"/>
</dbReference>
<gene>
    <name evidence="1" type="ORF">AWRI3578_g233</name>
</gene>
<keyword evidence="2" id="KW-1185">Reference proteome</keyword>
<reference evidence="2" key="1">
    <citation type="journal article" date="2016" name="Genome Announc.">
        <title>Genome sequences of three species of Hanseniaspora isolated from spontaneous wine fermentations.</title>
        <authorList>
            <person name="Sternes P.R."/>
            <person name="Lee D."/>
            <person name="Kutyna D.R."/>
            <person name="Borneman A.R."/>
        </authorList>
    </citation>
    <scope>NUCLEOTIDE SEQUENCE [LARGE SCALE GENOMIC DNA]</scope>
    <source>
        <strain evidence="2">AWRI3578</strain>
    </source>
</reference>
<name>A0A1E5RXZ3_9ASCO</name>
<dbReference type="Proteomes" id="UP000095605">
    <property type="component" value="Unassembled WGS sequence"/>
</dbReference>
<accession>A0A1E5RXZ3</accession>
<evidence type="ECO:0000313" key="1">
    <source>
        <dbReference type="EMBL" id="OEJ91583.1"/>
    </source>
</evidence>
<proteinExistence type="predicted"/>
<protein>
    <submittedName>
        <fullName evidence="1">Uncharacterized protein</fullName>
    </submittedName>
</protein>
<dbReference type="AlphaFoldDB" id="A0A1E5RXZ3"/>
<evidence type="ECO:0000313" key="2">
    <source>
        <dbReference type="Proteomes" id="UP000095605"/>
    </source>
</evidence>
<organism evidence="1 2">
    <name type="scientific">Hanseniaspora opuntiae</name>
    <dbReference type="NCBI Taxonomy" id="211096"/>
    <lineage>
        <taxon>Eukaryota</taxon>
        <taxon>Fungi</taxon>
        <taxon>Dikarya</taxon>
        <taxon>Ascomycota</taxon>
        <taxon>Saccharomycotina</taxon>
        <taxon>Saccharomycetes</taxon>
        <taxon>Saccharomycodales</taxon>
        <taxon>Saccharomycodaceae</taxon>
        <taxon>Hanseniaspora</taxon>
    </lineage>
</organism>
<comment type="caution">
    <text evidence="1">The sequence shown here is derived from an EMBL/GenBank/DDBJ whole genome shotgun (WGS) entry which is preliminary data.</text>
</comment>
<dbReference type="OrthoDB" id="6247875at2759"/>
<sequence length="273" mass="31280">MQLTETPIKVSYGKAQKRNKSAPFNELLHEYSNSGNYPFLTNKKFDLIYFSSENHENKKLELQSSETERFIKTHTRFKEKISKPQNQWVLFAQLNGRAMGTVFNMKDGKQATANVVSPILKSVWAGLNTQAMQYYLYLSALEHNLHKVIHPNYQVQHTKVTASNISSDLLASNLIINNAKPSNSGSDDDYFLNSLKKNKKGYYKLSVYSFTSLIYSSKAATQKKVEKYVMSQRNKYAGLKTLKYCNKIKFNDAKTSKKTNRVSKVNKKNIPKS</sequence>